<proteinExistence type="predicted"/>
<dbReference type="EMBL" id="FMAI01000077">
    <property type="protein sequence ID" value="SCB56110.1"/>
    <property type="molecule type" value="Genomic_DNA"/>
</dbReference>
<reference evidence="3" key="1">
    <citation type="submission" date="2016-08" db="EMBL/GenBank/DDBJ databases">
        <authorList>
            <person name="Varghese N."/>
            <person name="Submissions Spin"/>
        </authorList>
    </citation>
    <scope>NUCLEOTIDE SEQUENCE [LARGE SCALE GENOMIC DNA]</scope>
    <source>
        <strain evidence="3">ERR11</strain>
    </source>
</reference>
<dbReference type="Pfam" id="PF00665">
    <property type="entry name" value="rve"/>
    <property type="match status" value="1"/>
</dbReference>
<dbReference type="GO" id="GO:0015074">
    <property type="term" value="P:DNA integration"/>
    <property type="evidence" value="ECO:0007669"/>
    <property type="project" value="InterPro"/>
</dbReference>
<organism evidence="2 3">
    <name type="scientific">Bradyrhizobium shewense</name>
    <dbReference type="NCBI Taxonomy" id="1761772"/>
    <lineage>
        <taxon>Bacteria</taxon>
        <taxon>Pseudomonadati</taxon>
        <taxon>Pseudomonadota</taxon>
        <taxon>Alphaproteobacteria</taxon>
        <taxon>Hyphomicrobiales</taxon>
        <taxon>Nitrobacteraceae</taxon>
        <taxon>Bradyrhizobium</taxon>
    </lineage>
</organism>
<name>A0A1C3XV32_9BRAD</name>
<dbReference type="InterPro" id="IPR001584">
    <property type="entry name" value="Integrase_cat-core"/>
</dbReference>
<dbReference type="AlphaFoldDB" id="A0A1C3XV32"/>
<protein>
    <submittedName>
        <fullName evidence="2">Putative transposase</fullName>
    </submittedName>
</protein>
<evidence type="ECO:0000313" key="2">
    <source>
        <dbReference type="EMBL" id="SCB56110.1"/>
    </source>
</evidence>
<accession>A0A1C3XV32</accession>
<evidence type="ECO:0000313" key="3">
    <source>
        <dbReference type="Proteomes" id="UP000199184"/>
    </source>
</evidence>
<dbReference type="Gene3D" id="3.30.420.10">
    <property type="entry name" value="Ribonuclease H-like superfamily/Ribonuclease H"/>
    <property type="match status" value="1"/>
</dbReference>
<feature type="domain" description="Integrase catalytic" evidence="1">
    <location>
        <begin position="145"/>
        <end position="222"/>
    </location>
</feature>
<dbReference type="PANTHER" id="PTHR47515">
    <property type="entry name" value="LOW CALCIUM RESPONSE LOCUS PROTEIN T"/>
    <property type="match status" value="1"/>
</dbReference>
<dbReference type="InterPro" id="IPR012337">
    <property type="entry name" value="RNaseH-like_sf"/>
</dbReference>
<dbReference type="GO" id="GO:0003676">
    <property type="term" value="F:nucleic acid binding"/>
    <property type="evidence" value="ECO:0007669"/>
    <property type="project" value="InterPro"/>
</dbReference>
<dbReference type="PROSITE" id="PS50994">
    <property type="entry name" value="INTEGRASE"/>
    <property type="match status" value="1"/>
</dbReference>
<sequence>MAAWKVSDARPLKALQGENAKLKKLLAQAMFDNVKTMVTPVARREAVAHVRTTFEASERRACKVLGADRASVRYRGRRADDALVRARLRELAAIRRRFGYLHLLALTGREGLIMNHTKFRRLYREKRLQVRRRGGRKRALGTRAPLSIPQGANQRWGLDFLSDAFADGRRFRILAVVDDFTRECPALVADSSLPGLQVVRELDSIIAWRSRPTMCLSDDGTD</sequence>
<keyword evidence="3" id="KW-1185">Reference proteome</keyword>
<dbReference type="Proteomes" id="UP000199184">
    <property type="component" value="Unassembled WGS sequence"/>
</dbReference>
<gene>
    <name evidence="2" type="ORF">GA0061098_10773</name>
</gene>
<dbReference type="PANTHER" id="PTHR47515:SF1">
    <property type="entry name" value="BLR2054 PROTEIN"/>
    <property type="match status" value="1"/>
</dbReference>
<dbReference type="SUPFAM" id="SSF53098">
    <property type="entry name" value="Ribonuclease H-like"/>
    <property type="match status" value="1"/>
</dbReference>
<evidence type="ECO:0000259" key="1">
    <source>
        <dbReference type="PROSITE" id="PS50994"/>
    </source>
</evidence>
<dbReference type="InterPro" id="IPR036397">
    <property type="entry name" value="RNaseH_sf"/>
</dbReference>